<evidence type="ECO:0000313" key="1">
    <source>
        <dbReference type="EMBL" id="KAH3786844.1"/>
    </source>
</evidence>
<reference evidence="1" key="1">
    <citation type="journal article" date="2019" name="bioRxiv">
        <title>The Genome of the Zebra Mussel, Dreissena polymorpha: A Resource for Invasive Species Research.</title>
        <authorList>
            <person name="McCartney M.A."/>
            <person name="Auch B."/>
            <person name="Kono T."/>
            <person name="Mallez S."/>
            <person name="Zhang Y."/>
            <person name="Obille A."/>
            <person name="Becker A."/>
            <person name="Abrahante J.E."/>
            <person name="Garbe J."/>
            <person name="Badalamenti J.P."/>
            <person name="Herman A."/>
            <person name="Mangelson H."/>
            <person name="Liachko I."/>
            <person name="Sullivan S."/>
            <person name="Sone E.D."/>
            <person name="Koren S."/>
            <person name="Silverstein K.A.T."/>
            <person name="Beckman K.B."/>
            <person name="Gohl D.M."/>
        </authorList>
    </citation>
    <scope>NUCLEOTIDE SEQUENCE</scope>
    <source>
        <strain evidence="1">Duluth1</strain>
        <tissue evidence="1">Whole animal</tissue>
    </source>
</reference>
<dbReference type="InterPro" id="IPR027417">
    <property type="entry name" value="P-loop_NTPase"/>
</dbReference>
<proteinExistence type="predicted"/>
<accession>A0A9D4IVX6</accession>
<sequence length="118" mass="13399">MNTVSVSPLWLGLDKPILDIFVQPKLSLYNIEKDGSRNKTNKAIHLYKDFVCSDNKLKCVFIQGDPGIGKSTFRTKLALDWCDAVSLHNPDHKATLSDVDTLQDFQFLFHISRCNWSA</sequence>
<reference evidence="1" key="2">
    <citation type="submission" date="2020-11" db="EMBL/GenBank/DDBJ databases">
        <authorList>
            <person name="McCartney M.A."/>
            <person name="Auch B."/>
            <person name="Kono T."/>
            <person name="Mallez S."/>
            <person name="Becker A."/>
            <person name="Gohl D.M."/>
            <person name="Silverstein K.A.T."/>
            <person name="Koren S."/>
            <person name="Bechman K.B."/>
            <person name="Herman A."/>
            <person name="Abrahante J.E."/>
            <person name="Garbe J."/>
        </authorList>
    </citation>
    <scope>NUCLEOTIDE SEQUENCE</scope>
    <source>
        <strain evidence="1">Duluth1</strain>
        <tissue evidence="1">Whole animal</tissue>
    </source>
</reference>
<evidence type="ECO:0000313" key="2">
    <source>
        <dbReference type="Proteomes" id="UP000828390"/>
    </source>
</evidence>
<keyword evidence="2" id="KW-1185">Reference proteome</keyword>
<dbReference type="AlphaFoldDB" id="A0A9D4IVX6"/>
<dbReference type="Proteomes" id="UP000828390">
    <property type="component" value="Unassembled WGS sequence"/>
</dbReference>
<dbReference type="EMBL" id="JAIWYP010000008">
    <property type="protein sequence ID" value="KAH3786844.1"/>
    <property type="molecule type" value="Genomic_DNA"/>
</dbReference>
<gene>
    <name evidence="1" type="ORF">DPMN_164957</name>
</gene>
<comment type="caution">
    <text evidence="1">The sequence shown here is derived from an EMBL/GenBank/DDBJ whole genome shotgun (WGS) entry which is preliminary data.</text>
</comment>
<protein>
    <submittedName>
        <fullName evidence="1">Uncharacterized protein</fullName>
    </submittedName>
</protein>
<dbReference type="Gene3D" id="3.40.50.300">
    <property type="entry name" value="P-loop containing nucleotide triphosphate hydrolases"/>
    <property type="match status" value="1"/>
</dbReference>
<name>A0A9D4IVX6_DREPO</name>
<organism evidence="1 2">
    <name type="scientific">Dreissena polymorpha</name>
    <name type="common">Zebra mussel</name>
    <name type="synonym">Mytilus polymorpha</name>
    <dbReference type="NCBI Taxonomy" id="45954"/>
    <lineage>
        <taxon>Eukaryota</taxon>
        <taxon>Metazoa</taxon>
        <taxon>Spiralia</taxon>
        <taxon>Lophotrochozoa</taxon>
        <taxon>Mollusca</taxon>
        <taxon>Bivalvia</taxon>
        <taxon>Autobranchia</taxon>
        <taxon>Heteroconchia</taxon>
        <taxon>Euheterodonta</taxon>
        <taxon>Imparidentia</taxon>
        <taxon>Neoheterodontei</taxon>
        <taxon>Myida</taxon>
        <taxon>Dreissenoidea</taxon>
        <taxon>Dreissenidae</taxon>
        <taxon>Dreissena</taxon>
    </lineage>
</organism>